<geneLocation type="plasmid" evidence="1 2">
    <name>p4Cn27606</name>
</geneLocation>
<evidence type="ECO:0000313" key="1">
    <source>
        <dbReference type="EMBL" id="KEI11388.1"/>
    </source>
</evidence>
<organism evidence="1 2">
    <name type="scientific">Clostridium novyi B str. ATCC 27606</name>
    <dbReference type="NCBI Taxonomy" id="1443123"/>
    <lineage>
        <taxon>Bacteria</taxon>
        <taxon>Bacillati</taxon>
        <taxon>Bacillota</taxon>
        <taxon>Clostridia</taxon>
        <taxon>Eubacteriales</taxon>
        <taxon>Clostridiaceae</taxon>
        <taxon>Clostridium</taxon>
    </lineage>
</organism>
<gene>
    <name evidence="1" type="ORF">Z959_p0088</name>
</gene>
<keyword evidence="1" id="KW-0614">Plasmid</keyword>
<protein>
    <submittedName>
        <fullName evidence="1">Uncharacterized protein</fullName>
    </submittedName>
</protein>
<dbReference type="Proteomes" id="UP000027770">
    <property type="component" value="Plasmid p4Cn27606"/>
</dbReference>
<keyword evidence="2" id="KW-1185">Reference proteome</keyword>
<proteinExistence type="predicted"/>
<accession>A0AA40IRN6</accession>
<dbReference type="EMBL" id="JENW01000168">
    <property type="protein sequence ID" value="KEI11388.1"/>
    <property type="molecule type" value="Genomic_DNA"/>
</dbReference>
<reference evidence="2" key="1">
    <citation type="journal article" date="2014" name="PLoS ONE">
        <title>Plasmidome interchange between Clostridium botulinum, Clostridium novyi and Clostridium haemolyticum converts strains of independent lineages into distinctly different pathogens.</title>
        <authorList>
            <person name="Skarin H."/>
            <person name="Segerman B."/>
        </authorList>
    </citation>
    <scope>NUCLEOTIDE SEQUENCE [LARGE SCALE GENOMIC DNA]</scope>
    <source>
        <strain evidence="2">ATCC 27606</strain>
    </source>
</reference>
<dbReference type="RefSeq" id="WP_039222665.1">
    <property type="nucleotide sequence ID" value="NZ_CM003351.1"/>
</dbReference>
<evidence type="ECO:0000313" key="2">
    <source>
        <dbReference type="Proteomes" id="UP000027770"/>
    </source>
</evidence>
<dbReference type="AlphaFoldDB" id="A0AA40IRN6"/>
<name>A0AA40IRN6_CLONO</name>
<comment type="caution">
    <text evidence="1">The sequence shown here is derived from an EMBL/GenBank/DDBJ whole genome shotgun (WGS) entry which is preliminary data.</text>
</comment>
<sequence>MKSTFNDLNINQQIDFINEQLNNDSSSSVTKLCKKFGLNKNTVVSRFTKGGFKYDSSKRKYIKNDTLVVQDNVSIKEVSLQDENTNENSINEDMEELLKYKDDIIKLVMEHKNSDEISENGMIIDNDIVGGKTTNHNFKVYTNVKNEIQELQKQYPQFRLLDLVSTALHQYCLKHLKK</sequence>